<feature type="domain" description="Response regulatory" evidence="10">
    <location>
        <begin position="750"/>
        <end position="863"/>
    </location>
</feature>
<dbReference type="SMART" id="SM00091">
    <property type="entry name" value="PAS"/>
    <property type="match status" value="1"/>
</dbReference>
<dbReference type="InterPro" id="IPR003594">
    <property type="entry name" value="HATPase_dom"/>
</dbReference>
<dbReference type="PRINTS" id="PR00344">
    <property type="entry name" value="BCTRLSENSOR"/>
</dbReference>
<dbReference type="PROSITE" id="PS50109">
    <property type="entry name" value="HIS_KIN"/>
    <property type="match status" value="1"/>
</dbReference>
<keyword evidence="5" id="KW-0808">Transferase</keyword>
<feature type="domain" description="Histidine kinase" evidence="9">
    <location>
        <begin position="510"/>
        <end position="727"/>
    </location>
</feature>
<dbReference type="InterPro" id="IPR004358">
    <property type="entry name" value="Sig_transdc_His_kin-like_C"/>
</dbReference>
<dbReference type="InterPro" id="IPR003661">
    <property type="entry name" value="HisK_dim/P_dom"/>
</dbReference>
<protein>
    <recommendedName>
        <fullName evidence="3">histidine kinase</fullName>
        <ecNumber evidence="3">2.7.13.3</ecNumber>
    </recommendedName>
</protein>
<dbReference type="GO" id="GO:0016020">
    <property type="term" value="C:membrane"/>
    <property type="evidence" value="ECO:0007669"/>
    <property type="project" value="UniProtKB-SubCell"/>
</dbReference>
<evidence type="ECO:0000256" key="2">
    <source>
        <dbReference type="ARBA" id="ARBA00004370"/>
    </source>
</evidence>
<name>A0A7Y9W531_9BURK</name>
<dbReference type="InterPro" id="IPR035965">
    <property type="entry name" value="PAS-like_dom_sf"/>
</dbReference>
<dbReference type="Gene3D" id="3.30.450.20">
    <property type="entry name" value="PAS domain"/>
    <property type="match status" value="1"/>
</dbReference>
<evidence type="ECO:0000259" key="11">
    <source>
        <dbReference type="PROSITE" id="PS50112"/>
    </source>
</evidence>
<evidence type="ECO:0000259" key="9">
    <source>
        <dbReference type="PROSITE" id="PS50109"/>
    </source>
</evidence>
<dbReference type="AlphaFoldDB" id="A0A7Y9W531"/>
<comment type="caution">
    <text evidence="13">The sequence shown here is derived from an EMBL/GenBank/DDBJ whole genome shotgun (WGS) entry which is preliminary data.</text>
</comment>
<keyword evidence="6" id="KW-0418">Kinase</keyword>
<dbReference type="Gene3D" id="3.40.50.2300">
    <property type="match status" value="1"/>
</dbReference>
<dbReference type="Pfam" id="PF02518">
    <property type="entry name" value="HATPase_c"/>
    <property type="match status" value="1"/>
</dbReference>
<feature type="domain" description="PAS" evidence="11">
    <location>
        <begin position="374"/>
        <end position="416"/>
    </location>
</feature>
<keyword evidence="8" id="KW-1133">Transmembrane helix</keyword>
<dbReference type="SUPFAM" id="SSF158472">
    <property type="entry name" value="HAMP domain-like"/>
    <property type="match status" value="1"/>
</dbReference>
<accession>A0A7Y9W531</accession>
<dbReference type="Gene3D" id="6.10.340.10">
    <property type="match status" value="1"/>
</dbReference>
<evidence type="ECO:0000313" key="14">
    <source>
        <dbReference type="Proteomes" id="UP000572540"/>
    </source>
</evidence>
<keyword evidence="4 7" id="KW-0597">Phosphoprotein</keyword>
<feature type="modified residue" description="4-aspartylphosphate" evidence="7">
    <location>
        <position position="800"/>
    </location>
</feature>
<comment type="catalytic activity">
    <reaction evidence="1">
        <text>ATP + protein L-histidine = ADP + protein N-phospho-L-histidine.</text>
        <dbReference type="EC" id="2.7.13.3"/>
    </reaction>
</comment>
<dbReference type="SUPFAM" id="SSF55785">
    <property type="entry name" value="PYP-like sensor domain (PAS domain)"/>
    <property type="match status" value="1"/>
</dbReference>
<dbReference type="PROSITE" id="PS50112">
    <property type="entry name" value="PAS"/>
    <property type="match status" value="1"/>
</dbReference>
<dbReference type="RefSeq" id="WP_257031650.1">
    <property type="nucleotide sequence ID" value="NZ_JACCAU010000001.1"/>
</dbReference>
<dbReference type="Pfam" id="PF12860">
    <property type="entry name" value="PAS_7"/>
    <property type="match status" value="1"/>
</dbReference>
<dbReference type="SMART" id="SM00387">
    <property type="entry name" value="HATPase_c"/>
    <property type="match status" value="1"/>
</dbReference>
<dbReference type="Pfam" id="PF00672">
    <property type="entry name" value="HAMP"/>
    <property type="match status" value="1"/>
</dbReference>
<keyword evidence="8" id="KW-0812">Transmembrane</keyword>
<evidence type="ECO:0000256" key="4">
    <source>
        <dbReference type="ARBA" id="ARBA00022553"/>
    </source>
</evidence>
<evidence type="ECO:0000313" key="13">
    <source>
        <dbReference type="EMBL" id="NYH14471.1"/>
    </source>
</evidence>
<dbReference type="CDD" id="cd06225">
    <property type="entry name" value="HAMP"/>
    <property type="match status" value="1"/>
</dbReference>
<dbReference type="Proteomes" id="UP000572540">
    <property type="component" value="Unassembled WGS sequence"/>
</dbReference>
<dbReference type="InterPro" id="IPR011006">
    <property type="entry name" value="CheY-like_superfamily"/>
</dbReference>
<dbReference type="EMBL" id="JACCAU010000001">
    <property type="protein sequence ID" value="NYH14471.1"/>
    <property type="molecule type" value="Genomic_DNA"/>
</dbReference>
<dbReference type="PROSITE" id="PS50885">
    <property type="entry name" value="HAMP"/>
    <property type="match status" value="1"/>
</dbReference>
<dbReference type="CDD" id="cd00082">
    <property type="entry name" value="HisKA"/>
    <property type="match status" value="1"/>
</dbReference>
<dbReference type="PROSITE" id="PS50110">
    <property type="entry name" value="RESPONSE_REGULATORY"/>
    <property type="match status" value="1"/>
</dbReference>
<dbReference type="Pfam" id="PF00512">
    <property type="entry name" value="HisKA"/>
    <property type="match status" value="1"/>
</dbReference>
<evidence type="ECO:0000256" key="7">
    <source>
        <dbReference type="PROSITE-ProRule" id="PRU00169"/>
    </source>
</evidence>
<dbReference type="InterPro" id="IPR003660">
    <property type="entry name" value="HAMP_dom"/>
</dbReference>
<dbReference type="InterPro" id="IPR001789">
    <property type="entry name" value="Sig_transdc_resp-reg_receiver"/>
</dbReference>
<dbReference type="SMART" id="SM00388">
    <property type="entry name" value="HisKA"/>
    <property type="match status" value="1"/>
</dbReference>
<gene>
    <name evidence="13" type="ORF">GGD41_001699</name>
</gene>
<dbReference type="PANTHER" id="PTHR43065:SF42">
    <property type="entry name" value="TWO-COMPONENT SENSOR PPRA"/>
    <property type="match status" value="1"/>
</dbReference>
<evidence type="ECO:0000256" key="5">
    <source>
        <dbReference type="ARBA" id="ARBA00022679"/>
    </source>
</evidence>
<evidence type="ECO:0000259" key="10">
    <source>
        <dbReference type="PROSITE" id="PS50110"/>
    </source>
</evidence>
<dbReference type="SUPFAM" id="SSF47384">
    <property type="entry name" value="Homodimeric domain of signal transducing histidine kinase"/>
    <property type="match status" value="1"/>
</dbReference>
<proteinExistence type="predicted"/>
<feature type="transmembrane region" description="Helical" evidence="8">
    <location>
        <begin position="286"/>
        <end position="312"/>
    </location>
</feature>
<comment type="subcellular location">
    <subcellularLocation>
        <location evidence="2">Membrane</location>
    </subcellularLocation>
</comment>
<feature type="domain" description="HAMP" evidence="12">
    <location>
        <begin position="313"/>
        <end position="366"/>
    </location>
</feature>
<evidence type="ECO:0000256" key="8">
    <source>
        <dbReference type="SAM" id="Phobius"/>
    </source>
</evidence>
<dbReference type="SUPFAM" id="SSF52172">
    <property type="entry name" value="CheY-like"/>
    <property type="match status" value="1"/>
</dbReference>
<dbReference type="InterPro" id="IPR005467">
    <property type="entry name" value="His_kinase_dom"/>
</dbReference>
<reference evidence="13 14" key="1">
    <citation type="submission" date="2020-07" db="EMBL/GenBank/DDBJ databases">
        <title>Exploring microbial biodiversity for novel pathways involved in the catabolism of aromatic compounds derived from lignin.</title>
        <authorList>
            <person name="Elkins J."/>
        </authorList>
    </citation>
    <scope>NUCLEOTIDE SEQUENCE [LARGE SCALE GENOMIC DNA]</scope>
    <source>
        <strain evidence="13 14">H2C3B</strain>
    </source>
</reference>
<dbReference type="SUPFAM" id="SSF55874">
    <property type="entry name" value="ATPase domain of HSP90 chaperone/DNA topoisomerase II/histidine kinase"/>
    <property type="match status" value="1"/>
</dbReference>
<dbReference type="InterPro" id="IPR036890">
    <property type="entry name" value="HATPase_C_sf"/>
</dbReference>
<feature type="transmembrane region" description="Helical" evidence="8">
    <location>
        <begin position="20"/>
        <end position="40"/>
    </location>
</feature>
<evidence type="ECO:0000259" key="12">
    <source>
        <dbReference type="PROSITE" id="PS50885"/>
    </source>
</evidence>
<dbReference type="NCBIfam" id="TIGR00229">
    <property type="entry name" value="sensory_box"/>
    <property type="match status" value="1"/>
</dbReference>
<dbReference type="CDD" id="cd00130">
    <property type="entry name" value="PAS"/>
    <property type="match status" value="1"/>
</dbReference>
<evidence type="ECO:0000256" key="6">
    <source>
        <dbReference type="ARBA" id="ARBA00022777"/>
    </source>
</evidence>
<keyword evidence="8" id="KW-0472">Membrane</keyword>
<dbReference type="PANTHER" id="PTHR43065">
    <property type="entry name" value="SENSOR HISTIDINE KINASE"/>
    <property type="match status" value="1"/>
</dbReference>
<dbReference type="SMART" id="SM00304">
    <property type="entry name" value="HAMP"/>
    <property type="match status" value="1"/>
</dbReference>
<dbReference type="InterPro" id="IPR036097">
    <property type="entry name" value="HisK_dim/P_sf"/>
</dbReference>
<dbReference type="EC" id="2.7.13.3" evidence="3"/>
<dbReference type="SMART" id="SM00448">
    <property type="entry name" value="REC"/>
    <property type="match status" value="1"/>
</dbReference>
<evidence type="ECO:0000256" key="3">
    <source>
        <dbReference type="ARBA" id="ARBA00012438"/>
    </source>
</evidence>
<dbReference type="Gene3D" id="3.30.565.10">
    <property type="entry name" value="Histidine kinase-like ATPase, C-terminal domain"/>
    <property type="match status" value="1"/>
</dbReference>
<evidence type="ECO:0000256" key="1">
    <source>
        <dbReference type="ARBA" id="ARBA00000085"/>
    </source>
</evidence>
<dbReference type="GO" id="GO:0000155">
    <property type="term" value="F:phosphorelay sensor kinase activity"/>
    <property type="evidence" value="ECO:0007669"/>
    <property type="project" value="InterPro"/>
</dbReference>
<sequence length="863" mass="93447">MWTASRMWASRVSVRAKLVVIFLGLFGITLAVVVVSVLGMRANLNALNEYEARVVPEIARALELSDRVAQLAAVAPGMTLTDSSDLLRNDAELLGGLLGDIRRLAPGQANRAGDNLAVTSELDAIDQDLGRLLVESVRQRQLRKDLATLSADTDYIGDSIARGKSTFAQSSPTLLEVWARTTSALQAANMAQLGSAESDNEALWLQVKLRGEDRRQPQIARALAQVDNGEHSVYVIRRAFLTSEARTSYLVTLLRGHSDHLSGKAARYVEHLRNIARERSDEVRKVALSSLSGLALLAIAAVAVAIAGVTYVNRVLRKLQALTRVLGRLAAVDTSGQALSTHRPDEVGELARTLEVFRANLLDKQRLMQGLEAQRRLQESVLNSMNDGVSVHDEHGKLVSWNPTFATLLGLPPGSLYPGMSLGDLRRSVDRPAYWRQVSRKSATHTREGRRIAESAEFHIRAHGILEFHSQPLPDGGWVAVCRDLTDRRAVEAELRQAQKMEVLGQLTGGVAHDFNNFLVAILGNLELLLPRLQTQPEALVMTERARRAAERASALTRRLLAFARRQPLHAECVSVGNMLLEMLDLVEYSAGVGVNVMLQAPAESLWVNVDRAQLENAVLNLTLNSAAAMPGGGALTLSAYRAEQSIGPNGGSDAVVLAVVDTGCGIAPVFLDKVVEPFFTTKAAGEGSGLGLSSVYGFVCQSGGDMRIESVPGEGTRVELRLPAGQAPTRASETRTFPARQVAPVRGARVLVVEDDVDVRGTVLSQFAELGVTADAVCTREAALHWLETQGPVTLVLSDITLGESGNGIALAAELMRRWPRQRVALTSGLPPEVHHAHPDWNPRLPFLAKPFDLEALAVLLR</sequence>
<dbReference type="Gene3D" id="1.10.287.130">
    <property type="match status" value="1"/>
</dbReference>
<organism evidence="13 14">
    <name type="scientific">Paraburkholderia bryophila</name>
    <dbReference type="NCBI Taxonomy" id="420952"/>
    <lineage>
        <taxon>Bacteria</taxon>
        <taxon>Pseudomonadati</taxon>
        <taxon>Pseudomonadota</taxon>
        <taxon>Betaproteobacteria</taxon>
        <taxon>Burkholderiales</taxon>
        <taxon>Burkholderiaceae</taxon>
        <taxon>Paraburkholderia</taxon>
    </lineage>
</organism>
<dbReference type="InterPro" id="IPR000014">
    <property type="entry name" value="PAS"/>
</dbReference>